<evidence type="ECO:0000313" key="1">
    <source>
        <dbReference type="EMBL" id="MFB3170128.1"/>
    </source>
</evidence>
<evidence type="ECO:0000313" key="2">
    <source>
        <dbReference type="Proteomes" id="UP001241748"/>
    </source>
</evidence>
<reference evidence="1 2" key="1">
    <citation type="submission" date="2024-05" db="EMBL/GenBank/DDBJ databases">
        <authorList>
            <person name="Venkateswaran K."/>
        </authorList>
    </citation>
    <scope>NUCLEOTIDE SEQUENCE [LARGE SCALE GENOMIC DNA]</scope>
    <source>
        <strain evidence="1 2">179-C4-2-HS</strain>
    </source>
</reference>
<comment type="caution">
    <text evidence="1">The sequence shown here is derived from an EMBL/GenBank/DDBJ whole genome shotgun (WGS) entry which is preliminary data.</text>
</comment>
<dbReference type="Proteomes" id="UP001241748">
    <property type="component" value="Unassembled WGS sequence"/>
</dbReference>
<name>A0ABV4YZJ1_9BACI</name>
<sequence>MIKFPNLLNMSESDKVDLRDLLQSSQYSNVVMMVTYAPAPGKGGSATYQYDVVMKSAKKK</sequence>
<protein>
    <submittedName>
        <fullName evidence="1">Uncharacterized protein</fullName>
    </submittedName>
</protein>
<keyword evidence="2" id="KW-1185">Reference proteome</keyword>
<proteinExistence type="predicted"/>
<dbReference type="RefSeq" id="WP_306074682.1">
    <property type="nucleotide sequence ID" value="NZ_JAROBZ020000002.1"/>
</dbReference>
<accession>A0ABV4YZJ1</accession>
<organism evidence="1 2">
    <name type="scientific">Neobacillus driksii</name>
    <dbReference type="NCBI Taxonomy" id="3035913"/>
    <lineage>
        <taxon>Bacteria</taxon>
        <taxon>Bacillati</taxon>
        <taxon>Bacillota</taxon>
        <taxon>Bacilli</taxon>
        <taxon>Bacillales</taxon>
        <taxon>Bacillaceae</taxon>
        <taxon>Neobacillus</taxon>
    </lineage>
</organism>
<gene>
    <name evidence="1" type="ORF">P5G62_023770</name>
</gene>
<dbReference type="EMBL" id="JAROBZ020000002">
    <property type="protein sequence ID" value="MFB3170128.1"/>
    <property type="molecule type" value="Genomic_DNA"/>
</dbReference>